<gene>
    <name evidence="2" type="ORF">AVEN_211115_1</name>
</gene>
<name>A0A4Y2TKC7_ARAVE</name>
<accession>A0A4Y2TKC7</accession>
<dbReference type="OrthoDB" id="416454at2759"/>
<dbReference type="Proteomes" id="UP000499080">
    <property type="component" value="Unassembled WGS sequence"/>
</dbReference>
<organism evidence="2 3">
    <name type="scientific">Araneus ventricosus</name>
    <name type="common">Orbweaver spider</name>
    <name type="synonym">Epeira ventricosa</name>
    <dbReference type="NCBI Taxonomy" id="182803"/>
    <lineage>
        <taxon>Eukaryota</taxon>
        <taxon>Metazoa</taxon>
        <taxon>Ecdysozoa</taxon>
        <taxon>Arthropoda</taxon>
        <taxon>Chelicerata</taxon>
        <taxon>Arachnida</taxon>
        <taxon>Araneae</taxon>
        <taxon>Araneomorphae</taxon>
        <taxon>Entelegynae</taxon>
        <taxon>Araneoidea</taxon>
        <taxon>Araneidae</taxon>
        <taxon>Araneus</taxon>
    </lineage>
</organism>
<dbReference type="InterPro" id="IPR000477">
    <property type="entry name" value="RT_dom"/>
</dbReference>
<sequence length="85" mass="9942">MANIIVLRKPGKYPKFPQSYRPVSLLSSLGKVFEKMLQRRIKEHYEGNNIIPPEQLGFRENHSTVHQLLRVTDTITEANNNKFYT</sequence>
<comment type="caution">
    <text evidence="2">The sequence shown here is derived from an EMBL/GenBank/DDBJ whole genome shotgun (WGS) entry which is preliminary data.</text>
</comment>
<protein>
    <recommendedName>
        <fullName evidence="1">Reverse transcriptase domain-containing protein</fullName>
    </recommendedName>
</protein>
<keyword evidence="3" id="KW-1185">Reference proteome</keyword>
<evidence type="ECO:0000313" key="3">
    <source>
        <dbReference type="Proteomes" id="UP000499080"/>
    </source>
</evidence>
<dbReference type="PANTHER" id="PTHR19446">
    <property type="entry name" value="REVERSE TRANSCRIPTASES"/>
    <property type="match status" value="1"/>
</dbReference>
<dbReference type="AlphaFoldDB" id="A0A4Y2TKC7"/>
<evidence type="ECO:0000313" key="2">
    <source>
        <dbReference type="EMBL" id="GBN99896.1"/>
    </source>
</evidence>
<dbReference type="EMBL" id="BGPR01028628">
    <property type="protein sequence ID" value="GBN99896.1"/>
    <property type="molecule type" value="Genomic_DNA"/>
</dbReference>
<feature type="domain" description="Reverse transcriptase" evidence="1">
    <location>
        <begin position="11"/>
        <end position="77"/>
    </location>
</feature>
<evidence type="ECO:0000259" key="1">
    <source>
        <dbReference type="Pfam" id="PF00078"/>
    </source>
</evidence>
<proteinExistence type="predicted"/>
<dbReference type="Pfam" id="PF00078">
    <property type="entry name" value="RVT_1"/>
    <property type="match status" value="1"/>
</dbReference>
<reference evidence="2 3" key="1">
    <citation type="journal article" date="2019" name="Sci. Rep.">
        <title>Orb-weaving spider Araneus ventricosus genome elucidates the spidroin gene catalogue.</title>
        <authorList>
            <person name="Kono N."/>
            <person name="Nakamura H."/>
            <person name="Ohtoshi R."/>
            <person name="Moran D.A.P."/>
            <person name="Shinohara A."/>
            <person name="Yoshida Y."/>
            <person name="Fujiwara M."/>
            <person name="Mori M."/>
            <person name="Tomita M."/>
            <person name="Arakawa K."/>
        </authorList>
    </citation>
    <scope>NUCLEOTIDE SEQUENCE [LARGE SCALE GENOMIC DNA]</scope>
</reference>